<dbReference type="EMBL" id="VSRR010006830">
    <property type="protein sequence ID" value="MPC45660.1"/>
    <property type="molecule type" value="Genomic_DNA"/>
</dbReference>
<evidence type="ECO:0000256" key="1">
    <source>
        <dbReference type="SAM" id="MobiDB-lite"/>
    </source>
</evidence>
<sequence>MTEGQHKSMKGSVAQKVPKHKGAAMQYSRRRLARATHGCFSFRKSYRKIERSPTRKNEIDNSSLRNRYSEETVEDEIRSWKTGTCLASQEPVWCNIKDMRILSD</sequence>
<proteinExistence type="predicted"/>
<protein>
    <submittedName>
        <fullName evidence="2">Uncharacterized protein</fullName>
    </submittedName>
</protein>
<reference evidence="2 3" key="1">
    <citation type="submission" date="2019-05" db="EMBL/GenBank/DDBJ databases">
        <title>Another draft genome of Portunus trituberculatus and its Hox gene families provides insights of decapod evolution.</title>
        <authorList>
            <person name="Jeong J.-H."/>
            <person name="Song I."/>
            <person name="Kim S."/>
            <person name="Choi T."/>
            <person name="Kim D."/>
            <person name="Ryu S."/>
            <person name="Kim W."/>
        </authorList>
    </citation>
    <scope>NUCLEOTIDE SEQUENCE [LARGE SCALE GENOMIC DNA]</scope>
    <source>
        <tissue evidence="2">Muscle</tissue>
    </source>
</reference>
<dbReference type="AlphaFoldDB" id="A0A5B7FDG7"/>
<keyword evidence="3" id="KW-1185">Reference proteome</keyword>
<organism evidence="2 3">
    <name type="scientific">Portunus trituberculatus</name>
    <name type="common">Swimming crab</name>
    <name type="synonym">Neptunus trituberculatus</name>
    <dbReference type="NCBI Taxonomy" id="210409"/>
    <lineage>
        <taxon>Eukaryota</taxon>
        <taxon>Metazoa</taxon>
        <taxon>Ecdysozoa</taxon>
        <taxon>Arthropoda</taxon>
        <taxon>Crustacea</taxon>
        <taxon>Multicrustacea</taxon>
        <taxon>Malacostraca</taxon>
        <taxon>Eumalacostraca</taxon>
        <taxon>Eucarida</taxon>
        <taxon>Decapoda</taxon>
        <taxon>Pleocyemata</taxon>
        <taxon>Brachyura</taxon>
        <taxon>Eubrachyura</taxon>
        <taxon>Portunoidea</taxon>
        <taxon>Portunidae</taxon>
        <taxon>Portuninae</taxon>
        <taxon>Portunus</taxon>
    </lineage>
</organism>
<accession>A0A5B7FDG7</accession>
<feature type="region of interest" description="Disordered" evidence="1">
    <location>
        <begin position="1"/>
        <end position="25"/>
    </location>
</feature>
<comment type="caution">
    <text evidence="2">The sequence shown here is derived from an EMBL/GenBank/DDBJ whole genome shotgun (WGS) entry which is preliminary data.</text>
</comment>
<gene>
    <name evidence="2" type="ORF">E2C01_039366</name>
</gene>
<dbReference type="Proteomes" id="UP000324222">
    <property type="component" value="Unassembled WGS sequence"/>
</dbReference>
<name>A0A5B7FDG7_PORTR</name>
<evidence type="ECO:0000313" key="3">
    <source>
        <dbReference type="Proteomes" id="UP000324222"/>
    </source>
</evidence>
<evidence type="ECO:0000313" key="2">
    <source>
        <dbReference type="EMBL" id="MPC45660.1"/>
    </source>
</evidence>